<dbReference type="PRINTS" id="PR00623">
    <property type="entry name" value="HISTONEH4"/>
</dbReference>
<comment type="subunit">
    <text evidence="10">The nucleosome is a histone octamer containing two molecules each of H2A, H2B, H3 and H4 assembled in one H3-H4 heterotetramer and two H2A-H2B heterodimers. The octamer wraps approximately 147 bp of DNA.</text>
</comment>
<dbReference type="GO" id="GO:0005634">
    <property type="term" value="C:nucleus"/>
    <property type="evidence" value="ECO:0007669"/>
    <property type="project" value="UniProtKB-SubCell"/>
</dbReference>
<evidence type="ECO:0000256" key="4">
    <source>
        <dbReference type="ARBA" id="ARBA00006564"/>
    </source>
</evidence>
<comment type="similarity">
    <text evidence="4 10">Belongs to the histone H4 family.</text>
</comment>
<accession>A0AAD5M7A2</accession>
<evidence type="ECO:0000256" key="9">
    <source>
        <dbReference type="ARBA" id="ARBA00023269"/>
    </source>
</evidence>
<keyword evidence="13" id="KW-1185">Reference proteome</keyword>
<protein>
    <recommendedName>
        <fullName evidence="5 10">Histone H4</fullName>
    </recommendedName>
</protein>
<dbReference type="InterPro" id="IPR009072">
    <property type="entry name" value="Histone-fold"/>
</dbReference>
<dbReference type="Pfam" id="PF15511">
    <property type="entry name" value="CENP-T_C"/>
    <property type="match status" value="1"/>
</dbReference>
<keyword evidence="6 10" id="KW-0158">Chromosome</keyword>
<evidence type="ECO:0000313" key="13">
    <source>
        <dbReference type="Proteomes" id="UP001196413"/>
    </source>
</evidence>
<dbReference type="GO" id="GO:0030527">
    <property type="term" value="F:structural constituent of chromatin"/>
    <property type="evidence" value="ECO:0007669"/>
    <property type="project" value="InterPro"/>
</dbReference>
<reference evidence="12" key="1">
    <citation type="submission" date="2021-06" db="EMBL/GenBank/DDBJ databases">
        <title>Parelaphostrongylus tenuis whole genome reference sequence.</title>
        <authorList>
            <person name="Garwood T.J."/>
            <person name="Larsen P.A."/>
            <person name="Fountain-Jones N.M."/>
            <person name="Garbe J.R."/>
            <person name="Macchietto M.G."/>
            <person name="Kania S.A."/>
            <person name="Gerhold R.W."/>
            <person name="Richards J.E."/>
            <person name="Wolf T.M."/>
        </authorList>
    </citation>
    <scope>NUCLEOTIDE SEQUENCE</scope>
    <source>
        <strain evidence="12">MNPRO001-30</strain>
        <tissue evidence="12">Meninges</tissue>
    </source>
</reference>
<dbReference type="CDD" id="cd22912">
    <property type="entry name" value="HFD_H4"/>
    <property type="match status" value="1"/>
</dbReference>
<dbReference type="SMART" id="SM00417">
    <property type="entry name" value="H4"/>
    <property type="match status" value="1"/>
</dbReference>
<evidence type="ECO:0000256" key="2">
    <source>
        <dbReference type="ARBA" id="ARBA00004123"/>
    </source>
</evidence>
<evidence type="ECO:0000256" key="6">
    <source>
        <dbReference type="ARBA" id="ARBA00022454"/>
    </source>
</evidence>
<dbReference type="AlphaFoldDB" id="A0AAD5M7A2"/>
<name>A0AAD5M7A2_PARTN</name>
<evidence type="ECO:0000256" key="8">
    <source>
        <dbReference type="ARBA" id="ARBA00023242"/>
    </source>
</evidence>
<dbReference type="PANTHER" id="PTHR10484">
    <property type="entry name" value="HISTONE H4"/>
    <property type="match status" value="1"/>
</dbReference>
<proteinExistence type="inferred from homology"/>
<dbReference type="GO" id="GO:0046982">
    <property type="term" value="F:protein heterodimerization activity"/>
    <property type="evidence" value="ECO:0007669"/>
    <property type="project" value="InterPro"/>
</dbReference>
<keyword evidence="8 10" id="KW-0539">Nucleus</keyword>
<evidence type="ECO:0000256" key="5">
    <source>
        <dbReference type="ARBA" id="ARBA00020836"/>
    </source>
</evidence>
<evidence type="ECO:0000256" key="3">
    <source>
        <dbReference type="ARBA" id="ARBA00004286"/>
    </source>
</evidence>
<dbReference type="Gene3D" id="1.10.20.10">
    <property type="entry name" value="Histone, subunit A"/>
    <property type="match status" value="1"/>
</dbReference>
<keyword evidence="7 10" id="KW-0238">DNA-binding</keyword>
<gene>
    <name evidence="12" type="primary">HIST1H4F_4</name>
    <name evidence="12" type="ORF">KIN20_010042</name>
</gene>
<evidence type="ECO:0000259" key="11">
    <source>
        <dbReference type="Pfam" id="PF15511"/>
    </source>
</evidence>
<evidence type="ECO:0000256" key="10">
    <source>
        <dbReference type="RuleBase" id="RU000528"/>
    </source>
</evidence>
<dbReference type="GO" id="GO:0003677">
    <property type="term" value="F:DNA binding"/>
    <property type="evidence" value="ECO:0007669"/>
    <property type="project" value="UniProtKB-KW"/>
</dbReference>
<evidence type="ECO:0000256" key="7">
    <source>
        <dbReference type="ARBA" id="ARBA00023125"/>
    </source>
</evidence>
<comment type="subcellular location">
    <subcellularLocation>
        <location evidence="3">Chromosome</location>
    </subcellularLocation>
    <subcellularLocation>
        <location evidence="2">Nucleus</location>
    </subcellularLocation>
</comment>
<keyword evidence="9 10" id="KW-0544">Nucleosome core</keyword>
<evidence type="ECO:0000256" key="1">
    <source>
        <dbReference type="ARBA" id="ARBA00002001"/>
    </source>
</evidence>
<dbReference type="GO" id="GO:0000786">
    <property type="term" value="C:nucleosome"/>
    <property type="evidence" value="ECO:0007669"/>
    <property type="project" value="UniProtKB-KW"/>
</dbReference>
<dbReference type="SUPFAM" id="SSF47113">
    <property type="entry name" value="Histone-fold"/>
    <property type="match status" value="1"/>
</dbReference>
<organism evidence="12 13">
    <name type="scientific">Parelaphostrongylus tenuis</name>
    <name type="common">Meningeal worm</name>
    <dbReference type="NCBI Taxonomy" id="148309"/>
    <lineage>
        <taxon>Eukaryota</taxon>
        <taxon>Metazoa</taxon>
        <taxon>Ecdysozoa</taxon>
        <taxon>Nematoda</taxon>
        <taxon>Chromadorea</taxon>
        <taxon>Rhabditida</taxon>
        <taxon>Rhabditina</taxon>
        <taxon>Rhabditomorpha</taxon>
        <taxon>Strongyloidea</taxon>
        <taxon>Metastrongylidae</taxon>
        <taxon>Parelaphostrongylus</taxon>
    </lineage>
</organism>
<comment type="function">
    <text evidence="1 10">Core component of nucleosome. Nucleosomes wrap and compact DNA into chromatin, limiting DNA accessibility to the cellular machineries which require DNA as a template. Histones thereby play a central role in transcription regulation, DNA repair, DNA replication and chromosomal stability. DNA accessibility is regulated via a complex set of post-translational modifications of histones, also called histone code, and nucleosome remodeling.</text>
</comment>
<feature type="domain" description="CENP-T/Histone H4 histone fold" evidence="11">
    <location>
        <begin position="9"/>
        <end position="47"/>
    </location>
</feature>
<comment type="caution">
    <text evidence="12">The sequence shown here is derived from an EMBL/GenBank/DDBJ whole genome shotgun (WGS) entry which is preliminary data.</text>
</comment>
<dbReference type="EMBL" id="JAHQIW010001707">
    <property type="protein sequence ID" value="KAJ1353415.1"/>
    <property type="molecule type" value="Genomic_DNA"/>
</dbReference>
<dbReference type="InterPro" id="IPR035425">
    <property type="entry name" value="CENP-T/H4_C"/>
</dbReference>
<evidence type="ECO:0000313" key="12">
    <source>
        <dbReference type="EMBL" id="KAJ1353415.1"/>
    </source>
</evidence>
<dbReference type="Proteomes" id="UP001196413">
    <property type="component" value="Unassembled WGS sequence"/>
</dbReference>
<dbReference type="InterPro" id="IPR001951">
    <property type="entry name" value="Histone_H4"/>
</dbReference>
<sequence length="53" mass="6064">MYEETRGVLKVFLENVIRDAVTYCKHAKKKTVTAMDVVYTLKRQGRILYGLGG</sequence>